<gene>
    <name evidence="6" type="ORF">ENV30_04235</name>
</gene>
<dbReference type="InterPro" id="IPR013766">
    <property type="entry name" value="Thioredoxin_domain"/>
</dbReference>
<sequence>MRIQRVLGLFVALFVVVCVLPQAGAQEAPGFRLPGLDGKEYALADFRGQPVVLSFFTTWCPYCERELPLLDKLYREYREKASLLVLGIDLQEPKEKVRRFVEGLGLSFPVLLDERGETAFSYRIFGFPTLVFIDPQGKIADMILGGSDEATIRRKLDRILWFRGLLLPEVRNLLEVLEGVVLLDLRERGTNPFPEKPGLRYETVTGEDDLSHLDPQGVYVILAATSAEGKAFAASLAARGFRHVYYLLVDGAEG</sequence>
<keyword evidence="4" id="KW-0676">Redox-active center</keyword>
<name>A0A7V3YG95_9BACT</name>
<comment type="subcellular location">
    <subcellularLocation>
        <location evidence="1">Cell envelope</location>
    </subcellularLocation>
</comment>
<dbReference type="CDD" id="cd02966">
    <property type="entry name" value="TlpA_like_family"/>
    <property type="match status" value="1"/>
</dbReference>
<evidence type="ECO:0000256" key="4">
    <source>
        <dbReference type="ARBA" id="ARBA00023284"/>
    </source>
</evidence>
<comment type="caution">
    <text evidence="6">The sequence shown here is derived from an EMBL/GenBank/DDBJ whole genome shotgun (WGS) entry which is preliminary data.</text>
</comment>
<keyword evidence="2" id="KW-0201">Cytochrome c-type biogenesis</keyword>
<dbReference type="InterPro" id="IPR050553">
    <property type="entry name" value="Thioredoxin_ResA/DsbE_sf"/>
</dbReference>
<protein>
    <submittedName>
        <fullName evidence="6">TlpA family protein disulfide reductase</fullName>
    </submittedName>
</protein>
<dbReference type="AlphaFoldDB" id="A0A7V3YG95"/>
<dbReference type="InterPro" id="IPR017937">
    <property type="entry name" value="Thioredoxin_CS"/>
</dbReference>
<dbReference type="PROSITE" id="PS00194">
    <property type="entry name" value="THIOREDOXIN_1"/>
    <property type="match status" value="1"/>
</dbReference>
<accession>A0A7V3YG95</accession>
<reference evidence="6" key="1">
    <citation type="journal article" date="2020" name="mSystems">
        <title>Genome- and Community-Level Interaction Insights into Carbon Utilization and Element Cycling Functions of Hydrothermarchaeota in Hydrothermal Sediment.</title>
        <authorList>
            <person name="Zhou Z."/>
            <person name="Liu Y."/>
            <person name="Xu W."/>
            <person name="Pan J."/>
            <person name="Luo Z.H."/>
            <person name="Li M."/>
        </authorList>
    </citation>
    <scope>NUCLEOTIDE SEQUENCE [LARGE SCALE GENOMIC DNA]</scope>
    <source>
        <strain evidence="6">SpSt-747</strain>
    </source>
</reference>
<evidence type="ECO:0000256" key="3">
    <source>
        <dbReference type="ARBA" id="ARBA00023157"/>
    </source>
</evidence>
<dbReference type="InterPro" id="IPR036249">
    <property type="entry name" value="Thioredoxin-like_sf"/>
</dbReference>
<dbReference type="PROSITE" id="PS51352">
    <property type="entry name" value="THIOREDOXIN_2"/>
    <property type="match status" value="1"/>
</dbReference>
<dbReference type="Gene3D" id="3.40.30.10">
    <property type="entry name" value="Glutaredoxin"/>
    <property type="match status" value="1"/>
</dbReference>
<evidence type="ECO:0000256" key="2">
    <source>
        <dbReference type="ARBA" id="ARBA00022748"/>
    </source>
</evidence>
<dbReference type="GO" id="GO:0016209">
    <property type="term" value="F:antioxidant activity"/>
    <property type="evidence" value="ECO:0007669"/>
    <property type="project" value="InterPro"/>
</dbReference>
<dbReference type="Pfam" id="PF00578">
    <property type="entry name" value="AhpC-TSA"/>
    <property type="match status" value="1"/>
</dbReference>
<dbReference type="EMBL" id="DTFV01000059">
    <property type="protein sequence ID" value="HGI30502.1"/>
    <property type="molecule type" value="Genomic_DNA"/>
</dbReference>
<feature type="domain" description="Thioredoxin" evidence="5">
    <location>
        <begin position="22"/>
        <end position="161"/>
    </location>
</feature>
<evidence type="ECO:0000256" key="1">
    <source>
        <dbReference type="ARBA" id="ARBA00004196"/>
    </source>
</evidence>
<dbReference type="SUPFAM" id="SSF52833">
    <property type="entry name" value="Thioredoxin-like"/>
    <property type="match status" value="1"/>
</dbReference>
<dbReference type="InterPro" id="IPR000866">
    <property type="entry name" value="AhpC/TSA"/>
</dbReference>
<organism evidence="6">
    <name type="scientific">Candidatus Caldatribacterium californiense</name>
    <dbReference type="NCBI Taxonomy" id="1454726"/>
    <lineage>
        <taxon>Bacteria</taxon>
        <taxon>Pseudomonadati</taxon>
        <taxon>Atribacterota</taxon>
        <taxon>Atribacteria</taxon>
        <taxon>Atribacterales</taxon>
        <taxon>Candidatus Caldatribacteriaceae</taxon>
        <taxon>Candidatus Caldatribacterium</taxon>
    </lineage>
</organism>
<evidence type="ECO:0000313" key="6">
    <source>
        <dbReference type="EMBL" id="HGI30502.1"/>
    </source>
</evidence>
<dbReference type="PANTHER" id="PTHR42852">
    <property type="entry name" value="THIOL:DISULFIDE INTERCHANGE PROTEIN DSBE"/>
    <property type="match status" value="1"/>
</dbReference>
<evidence type="ECO:0000259" key="5">
    <source>
        <dbReference type="PROSITE" id="PS51352"/>
    </source>
</evidence>
<dbReference type="GO" id="GO:0017004">
    <property type="term" value="P:cytochrome complex assembly"/>
    <property type="evidence" value="ECO:0007669"/>
    <property type="project" value="UniProtKB-KW"/>
</dbReference>
<dbReference type="GO" id="GO:0030313">
    <property type="term" value="C:cell envelope"/>
    <property type="evidence" value="ECO:0007669"/>
    <property type="project" value="UniProtKB-SubCell"/>
</dbReference>
<keyword evidence="3" id="KW-1015">Disulfide bond</keyword>
<dbReference type="PANTHER" id="PTHR42852:SF6">
    <property type="entry name" value="THIOL:DISULFIDE INTERCHANGE PROTEIN DSBE"/>
    <property type="match status" value="1"/>
</dbReference>
<proteinExistence type="predicted"/>
<dbReference type="GO" id="GO:0016491">
    <property type="term" value="F:oxidoreductase activity"/>
    <property type="evidence" value="ECO:0007669"/>
    <property type="project" value="InterPro"/>
</dbReference>